<reference evidence="2 3" key="1">
    <citation type="journal article" date="2009" name="Stand. Genomic Sci.">
        <title>Complete genome sequence of Pedobacter heparinus type strain (HIM 762-3).</title>
        <authorList>
            <person name="Han C."/>
            <person name="Spring S."/>
            <person name="Lapidus A."/>
            <person name="Del Rio T.G."/>
            <person name="Tice H."/>
            <person name="Copeland A."/>
            <person name="Cheng J.F."/>
            <person name="Lucas S."/>
            <person name="Chen F."/>
            <person name="Nolan M."/>
            <person name="Bruce D."/>
            <person name="Goodwin L."/>
            <person name="Pitluck S."/>
            <person name="Ivanova N."/>
            <person name="Mavromatis K."/>
            <person name="Mikhailova N."/>
            <person name="Pati A."/>
            <person name="Chen A."/>
            <person name="Palaniappan K."/>
            <person name="Land M."/>
            <person name="Hauser L."/>
            <person name="Chang Y.J."/>
            <person name="Jeffries C.C."/>
            <person name="Saunders E."/>
            <person name="Chertkov O."/>
            <person name="Brettin T."/>
            <person name="Goker M."/>
            <person name="Rohde M."/>
            <person name="Bristow J."/>
            <person name="Eisen J.A."/>
            <person name="Markowitz V."/>
            <person name="Hugenholtz P."/>
            <person name="Kyrpides N.C."/>
            <person name="Klenk H.P."/>
            <person name="Detter J.C."/>
        </authorList>
    </citation>
    <scope>NUCLEOTIDE SEQUENCE [LARGE SCALE GENOMIC DNA]</scope>
    <source>
        <strain evidence="3">ATCC 13125 / DSM 2366 / CIP 104194 / JCM 7457 / NBRC 12017 / NCIMB 9290 / NRRL B-14731 / HIM 762-3</strain>
    </source>
</reference>
<feature type="region of interest" description="Disordered" evidence="1">
    <location>
        <begin position="1"/>
        <end position="40"/>
    </location>
</feature>
<feature type="compositionally biased region" description="Polar residues" evidence="1">
    <location>
        <begin position="1"/>
        <end position="13"/>
    </location>
</feature>
<name>C6XZF6_PEDHD</name>
<dbReference type="KEGG" id="phe:Phep_2448"/>
<dbReference type="Proteomes" id="UP000000852">
    <property type="component" value="Chromosome"/>
</dbReference>
<sequence>MNSTDTRTDTTPLRISKGMTDRSKDNGFQSSQGLKNITYC</sequence>
<dbReference type="EMBL" id="CP001681">
    <property type="protein sequence ID" value="ACU04652.1"/>
    <property type="molecule type" value="Genomic_DNA"/>
</dbReference>
<evidence type="ECO:0000313" key="3">
    <source>
        <dbReference type="Proteomes" id="UP000000852"/>
    </source>
</evidence>
<organism evidence="2 3">
    <name type="scientific">Pedobacter heparinus (strain ATCC 13125 / DSM 2366 / CIP 104194 / JCM 7457 / NBRC 12017 / NCIMB 9290 / NRRL B-14731 / HIM 762-3)</name>
    <dbReference type="NCBI Taxonomy" id="485917"/>
    <lineage>
        <taxon>Bacteria</taxon>
        <taxon>Pseudomonadati</taxon>
        <taxon>Bacteroidota</taxon>
        <taxon>Sphingobacteriia</taxon>
        <taxon>Sphingobacteriales</taxon>
        <taxon>Sphingobacteriaceae</taxon>
        <taxon>Pedobacter</taxon>
    </lineage>
</organism>
<keyword evidence="3" id="KW-1185">Reference proteome</keyword>
<dbReference type="STRING" id="485917.Phep_2448"/>
<evidence type="ECO:0000313" key="2">
    <source>
        <dbReference type="EMBL" id="ACU04652.1"/>
    </source>
</evidence>
<dbReference type="HOGENOM" id="CLU_3293859_0_0_10"/>
<evidence type="ECO:0000256" key="1">
    <source>
        <dbReference type="SAM" id="MobiDB-lite"/>
    </source>
</evidence>
<dbReference type="AlphaFoldDB" id="C6XZF6"/>
<feature type="compositionally biased region" description="Polar residues" evidence="1">
    <location>
        <begin position="26"/>
        <end position="40"/>
    </location>
</feature>
<protein>
    <submittedName>
        <fullName evidence="2">Uncharacterized protein</fullName>
    </submittedName>
</protein>
<proteinExistence type="predicted"/>
<gene>
    <name evidence="2" type="ordered locus">Phep_2448</name>
</gene>
<accession>C6XZF6</accession>